<evidence type="ECO:0000256" key="3">
    <source>
        <dbReference type="ARBA" id="ARBA00022692"/>
    </source>
</evidence>
<reference evidence="8" key="1">
    <citation type="submission" date="2016-11" db="EMBL/GenBank/DDBJ databases">
        <authorList>
            <person name="Varghese N."/>
            <person name="Submissions S."/>
        </authorList>
    </citation>
    <scope>NUCLEOTIDE SEQUENCE [LARGE SCALE GENOMIC DNA]</scope>
    <source>
        <strain evidence="8">DSM 24786</strain>
    </source>
</reference>
<feature type="transmembrane region" description="Helical" evidence="6">
    <location>
        <begin position="32"/>
        <end position="52"/>
    </location>
</feature>
<accession>A0A1K1NY67</accession>
<dbReference type="STRING" id="76595.SAMN05660313_01467"/>
<evidence type="ECO:0000256" key="1">
    <source>
        <dbReference type="ARBA" id="ARBA00004429"/>
    </source>
</evidence>
<dbReference type="PANTHER" id="PTHR43702:SF11">
    <property type="entry name" value="L-FUCOSE-PROTON SYMPORTER"/>
    <property type="match status" value="1"/>
</dbReference>
<dbReference type="Pfam" id="PF07690">
    <property type="entry name" value="MFS_1"/>
    <property type="match status" value="1"/>
</dbReference>
<feature type="transmembrane region" description="Helical" evidence="6">
    <location>
        <begin position="442"/>
        <end position="462"/>
    </location>
</feature>
<evidence type="ECO:0000256" key="6">
    <source>
        <dbReference type="SAM" id="Phobius"/>
    </source>
</evidence>
<feature type="transmembrane region" description="Helical" evidence="6">
    <location>
        <begin position="367"/>
        <end position="389"/>
    </location>
</feature>
<feature type="transmembrane region" description="Helical" evidence="6">
    <location>
        <begin position="263"/>
        <end position="284"/>
    </location>
</feature>
<dbReference type="InterPro" id="IPR050375">
    <property type="entry name" value="MFS_TsgA-like"/>
</dbReference>
<dbReference type="Gene3D" id="1.20.1250.20">
    <property type="entry name" value="MFS general substrate transporter like domains"/>
    <property type="match status" value="2"/>
</dbReference>
<keyword evidence="5 6" id="KW-0472">Membrane</keyword>
<keyword evidence="4 6" id="KW-1133">Transmembrane helix</keyword>
<evidence type="ECO:0000313" key="7">
    <source>
        <dbReference type="EMBL" id="SFW40474.1"/>
    </source>
</evidence>
<evidence type="ECO:0000256" key="2">
    <source>
        <dbReference type="ARBA" id="ARBA00022475"/>
    </source>
</evidence>
<dbReference type="SUPFAM" id="SSF103473">
    <property type="entry name" value="MFS general substrate transporter"/>
    <property type="match status" value="1"/>
</dbReference>
<keyword evidence="3 6" id="KW-0812">Transmembrane</keyword>
<gene>
    <name evidence="7" type="ORF">SAMN05660313_01467</name>
</gene>
<evidence type="ECO:0000256" key="4">
    <source>
        <dbReference type="ARBA" id="ARBA00022989"/>
    </source>
</evidence>
<dbReference type="EMBL" id="FPIY01000002">
    <property type="protein sequence ID" value="SFW40474.1"/>
    <property type="molecule type" value="Genomic_DNA"/>
</dbReference>
<feature type="transmembrane region" description="Helical" evidence="6">
    <location>
        <begin position="124"/>
        <end position="141"/>
    </location>
</feature>
<organism evidence="7 8">
    <name type="scientific">Cellulophaga fucicola</name>
    <dbReference type="NCBI Taxonomy" id="76595"/>
    <lineage>
        <taxon>Bacteria</taxon>
        <taxon>Pseudomonadati</taxon>
        <taxon>Bacteroidota</taxon>
        <taxon>Flavobacteriia</taxon>
        <taxon>Flavobacteriales</taxon>
        <taxon>Flavobacteriaceae</taxon>
        <taxon>Cellulophaga</taxon>
    </lineage>
</organism>
<feature type="transmembrane region" description="Helical" evidence="6">
    <location>
        <begin position="314"/>
        <end position="331"/>
    </location>
</feature>
<protein>
    <submittedName>
        <fullName evidence="7">MFS transporter, FHS family, L-fucose permease</fullName>
    </submittedName>
</protein>
<dbReference type="CDD" id="cd17394">
    <property type="entry name" value="MFS_FucP_like"/>
    <property type="match status" value="1"/>
</dbReference>
<dbReference type="Proteomes" id="UP000183257">
    <property type="component" value="Unassembled WGS sequence"/>
</dbReference>
<sequence length="473" mass="51786">MSFKYIVQYKNNQTNYYMKTTEKIPVVTKKMLVPFILITSLFALWGFANAVTDPMVSAFKKVLELSNTQASMVQMAFYGGYFCMALPAAMFMRKYSYKVGVLIGLGLFATGALLFYPAAVTEQFWFFCLGLYILTFGLAFLETAANPYALAMGAKETATQRLNLAQAFNPVGLIAGILIAKFFVAEKLQSDDFDNFAALDSVKKAAITASDLAVIRDPYVILGLVLIGFFVLFLVSKMPQNTTEGKMPSIKETFKELASNKKYALGVLAQILYVGAQIMCWTYIYQYVEGLVNTGAFAESYITVFGTEVLKDGFYYQIIAFLLFVVGRVIGTAMLRFMSAGKLLSSFAVLAIVFVCGTIFIDGMFGLYSLVGVSFCLSLMFPTIYGIALEGLTEDQSKVGSAGLIMAIVGGALMPPLQGLIIDLGGSGVSDTTVLGVSEINFSFVLPLFCFLYIAWYGFTVYKKYESKVAASV</sequence>
<dbReference type="InterPro" id="IPR005275">
    <property type="entry name" value="Lfuc_symporter_FucP"/>
</dbReference>
<feature type="transmembrane region" description="Helical" evidence="6">
    <location>
        <begin position="401"/>
        <end position="422"/>
    </location>
</feature>
<dbReference type="InterPro" id="IPR036259">
    <property type="entry name" value="MFS_trans_sf"/>
</dbReference>
<evidence type="ECO:0000313" key="8">
    <source>
        <dbReference type="Proteomes" id="UP000183257"/>
    </source>
</evidence>
<keyword evidence="2" id="KW-1003">Cell membrane</keyword>
<proteinExistence type="predicted"/>
<dbReference type="PANTHER" id="PTHR43702">
    <property type="entry name" value="L-FUCOSE-PROTON SYMPORTER"/>
    <property type="match status" value="1"/>
</dbReference>
<dbReference type="GO" id="GO:0015535">
    <property type="term" value="F:fucose:proton symporter activity"/>
    <property type="evidence" value="ECO:0007669"/>
    <property type="project" value="InterPro"/>
</dbReference>
<keyword evidence="8" id="KW-1185">Reference proteome</keyword>
<comment type="subcellular location">
    <subcellularLocation>
        <location evidence="1">Cell inner membrane</location>
        <topology evidence="1">Multi-pass membrane protein</topology>
    </subcellularLocation>
</comment>
<dbReference type="InterPro" id="IPR011701">
    <property type="entry name" value="MFS"/>
</dbReference>
<dbReference type="AlphaFoldDB" id="A0A1K1NY67"/>
<evidence type="ECO:0000256" key="5">
    <source>
        <dbReference type="ARBA" id="ARBA00023136"/>
    </source>
</evidence>
<feature type="transmembrane region" description="Helical" evidence="6">
    <location>
        <begin position="162"/>
        <end position="184"/>
    </location>
</feature>
<feature type="transmembrane region" description="Helical" evidence="6">
    <location>
        <begin position="343"/>
        <end position="361"/>
    </location>
</feature>
<dbReference type="NCBIfam" id="TIGR00885">
    <property type="entry name" value="fucP"/>
    <property type="match status" value="1"/>
</dbReference>
<feature type="transmembrane region" description="Helical" evidence="6">
    <location>
        <begin position="72"/>
        <end position="92"/>
    </location>
</feature>
<dbReference type="GO" id="GO:0005886">
    <property type="term" value="C:plasma membrane"/>
    <property type="evidence" value="ECO:0007669"/>
    <property type="project" value="UniProtKB-SubCell"/>
</dbReference>
<feature type="transmembrane region" description="Helical" evidence="6">
    <location>
        <begin position="99"/>
        <end position="118"/>
    </location>
</feature>
<feature type="transmembrane region" description="Helical" evidence="6">
    <location>
        <begin position="219"/>
        <end position="236"/>
    </location>
</feature>
<name>A0A1K1NY67_9FLAO</name>